<evidence type="ECO:0000256" key="6">
    <source>
        <dbReference type="ARBA" id="ARBA00022516"/>
    </source>
</evidence>
<dbReference type="PANTHER" id="PTHR48095">
    <property type="entry name" value="PYRUVATE CARBOXYLASE SUBUNIT A"/>
    <property type="match status" value="1"/>
</dbReference>
<comment type="function">
    <text evidence="1 19">This protein is a component of the acetyl coenzyme A carboxylase complex; first, biotin carboxylase catalyzes the carboxylation of the carrier protein and then the transcarboxylase transfers the carboxyl group to form malonyl-CoA.</text>
</comment>
<evidence type="ECO:0000256" key="12">
    <source>
        <dbReference type="ARBA" id="ARBA00022842"/>
    </source>
</evidence>
<dbReference type="GO" id="GO:0006633">
    <property type="term" value="P:fatty acid biosynthetic process"/>
    <property type="evidence" value="ECO:0007669"/>
    <property type="project" value="UniProtKB-KW"/>
</dbReference>
<feature type="domain" description="Biotin carboxylation" evidence="21">
    <location>
        <begin position="1"/>
        <end position="444"/>
    </location>
</feature>
<evidence type="ECO:0000256" key="3">
    <source>
        <dbReference type="ARBA" id="ARBA00011750"/>
    </source>
</evidence>
<dbReference type="SUPFAM" id="SSF51246">
    <property type="entry name" value="Rudiment single hybrid motif"/>
    <property type="match status" value="1"/>
</dbReference>
<dbReference type="Proteomes" id="UP000201613">
    <property type="component" value="Unassembled WGS sequence"/>
</dbReference>
<keyword evidence="12" id="KW-0460">Magnesium</keyword>
<keyword evidence="7 19" id="KW-0436">Ligase</keyword>
<dbReference type="FunFam" id="3.30.1490.20:FF:000018">
    <property type="entry name" value="Biotin carboxylase"/>
    <property type="match status" value="1"/>
</dbReference>
<keyword evidence="14 19" id="KW-0275">Fatty acid biosynthesis</keyword>
<dbReference type="SUPFAM" id="SSF52440">
    <property type="entry name" value="PreATP-grasp domain"/>
    <property type="match status" value="1"/>
</dbReference>
<dbReference type="InterPro" id="IPR016185">
    <property type="entry name" value="PreATP-grasp_dom_sf"/>
</dbReference>
<dbReference type="PROSITE" id="PS00866">
    <property type="entry name" value="CPSASE_1"/>
    <property type="match status" value="1"/>
</dbReference>
<dbReference type="GO" id="GO:0005524">
    <property type="term" value="F:ATP binding"/>
    <property type="evidence" value="ECO:0007669"/>
    <property type="project" value="UniProtKB-UniRule"/>
</dbReference>
<feature type="domain" description="ATP-grasp" evidence="20">
    <location>
        <begin position="120"/>
        <end position="316"/>
    </location>
</feature>
<accession>A0A238LJI5</accession>
<evidence type="ECO:0000313" key="23">
    <source>
        <dbReference type="Proteomes" id="UP000201613"/>
    </source>
</evidence>
<dbReference type="PANTHER" id="PTHR48095:SF2">
    <property type="entry name" value="BIOTIN CARBOXYLASE, CHLOROPLASTIC"/>
    <property type="match status" value="1"/>
</dbReference>
<evidence type="ECO:0000256" key="2">
    <source>
        <dbReference type="ARBA" id="ARBA00004956"/>
    </source>
</evidence>
<evidence type="ECO:0000256" key="4">
    <source>
        <dbReference type="ARBA" id="ARBA00013263"/>
    </source>
</evidence>
<keyword evidence="11 18" id="KW-0067">ATP-binding</keyword>
<dbReference type="Pfam" id="PF02786">
    <property type="entry name" value="CPSase_L_D2"/>
    <property type="match status" value="1"/>
</dbReference>
<dbReference type="Gene3D" id="3.30.470.20">
    <property type="entry name" value="ATP-grasp fold, B domain"/>
    <property type="match status" value="1"/>
</dbReference>
<dbReference type="PROSITE" id="PS50979">
    <property type="entry name" value="BC"/>
    <property type="match status" value="1"/>
</dbReference>
<dbReference type="PROSITE" id="PS00867">
    <property type="entry name" value="CPSASE_2"/>
    <property type="match status" value="1"/>
</dbReference>
<dbReference type="InterPro" id="IPR011761">
    <property type="entry name" value="ATP-grasp"/>
</dbReference>
<dbReference type="GO" id="GO:2001295">
    <property type="term" value="P:malonyl-CoA biosynthetic process"/>
    <property type="evidence" value="ECO:0007669"/>
    <property type="project" value="UniProtKB-UniPathway"/>
</dbReference>
<dbReference type="SUPFAM" id="SSF56059">
    <property type="entry name" value="Glutathione synthetase ATP-binding domain-like"/>
    <property type="match status" value="1"/>
</dbReference>
<comment type="pathway">
    <text evidence="2 19">Lipid metabolism; malonyl-CoA biosynthesis; malonyl-CoA from acetyl-CoA: step 1/1.</text>
</comment>
<name>A0A238LJI5_9RHOB</name>
<dbReference type="AlphaFoldDB" id="A0A238LJI5"/>
<comment type="catalytic activity">
    <reaction evidence="17 19">
        <text>N(6)-biotinyl-L-lysyl-[protein] + hydrogencarbonate + ATP = N(6)-carboxybiotinyl-L-lysyl-[protein] + ADP + phosphate + H(+)</text>
        <dbReference type="Rhea" id="RHEA:13501"/>
        <dbReference type="Rhea" id="RHEA-COMP:10505"/>
        <dbReference type="Rhea" id="RHEA-COMP:10506"/>
        <dbReference type="ChEBI" id="CHEBI:15378"/>
        <dbReference type="ChEBI" id="CHEBI:17544"/>
        <dbReference type="ChEBI" id="CHEBI:30616"/>
        <dbReference type="ChEBI" id="CHEBI:43474"/>
        <dbReference type="ChEBI" id="CHEBI:83144"/>
        <dbReference type="ChEBI" id="CHEBI:83145"/>
        <dbReference type="ChEBI" id="CHEBI:456216"/>
        <dbReference type="EC" id="6.3.4.14"/>
    </reaction>
</comment>
<dbReference type="Gene3D" id="3.40.50.20">
    <property type="match status" value="1"/>
</dbReference>
<keyword evidence="9 18" id="KW-0547">Nucleotide-binding</keyword>
<dbReference type="SMART" id="SM00878">
    <property type="entry name" value="Biotin_carb_C"/>
    <property type="match status" value="1"/>
</dbReference>
<dbReference type="FunFam" id="3.40.50.20:FF:000010">
    <property type="entry name" value="Propionyl-CoA carboxylase subunit alpha"/>
    <property type="match status" value="1"/>
</dbReference>
<dbReference type="RefSeq" id="WP_093993745.1">
    <property type="nucleotide sequence ID" value="NZ_FXZK01000010.1"/>
</dbReference>
<evidence type="ECO:0000256" key="13">
    <source>
        <dbReference type="ARBA" id="ARBA00023098"/>
    </source>
</evidence>
<dbReference type="InterPro" id="IPR005479">
    <property type="entry name" value="CPAse_ATP-bd"/>
</dbReference>
<evidence type="ECO:0000256" key="17">
    <source>
        <dbReference type="ARBA" id="ARBA00048600"/>
    </source>
</evidence>
<dbReference type="InterPro" id="IPR005482">
    <property type="entry name" value="Biotin_COase_C"/>
</dbReference>
<dbReference type="InterPro" id="IPR013815">
    <property type="entry name" value="ATP_grasp_subdomain_1"/>
</dbReference>
<dbReference type="GO" id="GO:0046872">
    <property type="term" value="F:metal ion binding"/>
    <property type="evidence" value="ECO:0007669"/>
    <property type="project" value="UniProtKB-KW"/>
</dbReference>
<keyword evidence="15 19" id="KW-0092">Biotin</keyword>
<dbReference type="EMBL" id="FXZK01000010">
    <property type="protein sequence ID" value="SMY09564.1"/>
    <property type="molecule type" value="Genomic_DNA"/>
</dbReference>
<dbReference type="NCBIfam" id="TIGR00514">
    <property type="entry name" value="accC"/>
    <property type="match status" value="1"/>
</dbReference>
<dbReference type="InterPro" id="IPR005481">
    <property type="entry name" value="BC-like_N"/>
</dbReference>
<evidence type="ECO:0000256" key="16">
    <source>
        <dbReference type="ARBA" id="ARBA00033786"/>
    </source>
</evidence>
<dbReference type="EC" id="6.3.4.14" evidence="4 19"/>
<dbReference type="Gene3D" id="3.30.1490.20">
    <property type="entry name" value="ATP-grasp fold, A domain"/>
    <property type="match status" value="1"/>
</dbReference>
<comment type="subunit">
    <text evidence="3 19">Acetyl-CoA carboxylase is a heterohexamer of biotin carboxyl carrier protein, biotin carboxylase and the two subunits of carboxyl transferase in a 2:2 complex.</text>
</comment>
<dbReference type="InterPro" id="IPR004549">
    <property type="entry name" value="Acetyl_CoA_COase_biotin_COase"/>
</dbReference>
<evidence type="ECO:0000256" key="7">
    <source>
        <dbReference type="ARBA" id="ARBA00022598"/>
    </source>
</evidence>
<evidence type="ECO:0000256" key="15">
    <source>
        <dbReference type="ARBA" id="ARBA00023267"/>
    </source>
</evidence>
<evidence type="ECO:0000259" key="21">
    <source>
        <dbReference type="PROSITE" id="PS50979"/>
    </source>
</evidence>
<keyword evidence="8" id="KW-0479">Metal-binding</keyword>
<evidence type="ECO:0000256" key="8">
    <source>
        <dbReference type="ARBA" id="ARBA00022723"/>
    </source>
</evidence>
<gene>
    <name evidence="22" type="primary">accC_1</name>
    <name evidence="22" type="ORF">LOM8899_03731</name>
</gene>
<protein>
    <recommendedName>
        <fullName evidence="5 19">Biotin carboxylase</fullName>
        <ecNumber evidence="4 19">6.3.4.14</ecNumber>
    </recommendedName>
    <alternativeName>
        <fullName evidence="16 19">Acetyl-coenzyme A carboxylase biotin carboxylase subunit A</fullName>
    </alternativeName>
</protein>
<keyword evidence="10 19" id="KW-0276">Fatty acid metabolism</keyword>
<proteinExistence type="predicted"/>
<evidence type="ECO:0000313" key="22">
    <source>
        <dbReference type="EMBL" id="SMY09564.1"/>
    </source>
</evidence>
<dbReference type="Pfam" id="PF02785">
    <property type="entry name" value="Biotin_carb_C"/>
    <property type="match status" value="1"/>
</dbReference>
<keyword evidence="23" id="KW-1185">Reference proteome</keyword>
<evidence type="ECO:0000256" key="14">
    <source>
        <dbReference type="ARBA" id="ARBA00023160"/>
    </source>
</evidence>
<evidence type="ECO:0000259" key="20">
    <source>
        <dbReference type="PROSITE" id="PS50975"/>
    </source>
</evidence>
<evidence type="ECO:0000256" key="18">
    <source>
        <dbReference type="PROSITE-ProRule" id="PRU00409"/>
    </source>
</evidence>
<evidence type="ECO:0000256" key="5">
    <source>
        <dbReference type="ARBA" id="ARBA00017242"/>
    </source>
</evidence>
<evidence type="ECO:0000256" key="19">
    <source>
        <dbReference type="RuleBase" id="RU365063"/>
    </source>
</evidence>
<evidence type="ECO:0000256" key="11">
    <source>
        <dbReference type="ARBA" id="ARBA00022840"/>
    </source>
</evidence>
<dbReference type="PROSITE" id="PS50975">
    <property type="entry name" value="ATP_GRASP"/>
    <property type="match status" value="1"/>
</dbReference>
<dbReference type="OrthoDB" id="9763189at2"/>
<dbReference type="InterPro" id="IPR051602">
    <property type="entry name" value="ACC_Biotin_Carboxylase"/>
</dbReference>
<evidence type="ECO:0000256" key="1">
    <source>
        <dbReference type="ARBA" id="ARBA00003761"/>
    </source>
</evidence>
<reference evidence="22 23" key="1">
    <citation type="submission" date="2017-05" db="EMBL/GenBank/DDBJ databases">
        <authorList>
            <person name="Song R."/>
            <person name="Chenine A.L."/>
            <person name="Ruprecht R.M."/>
        </authorList>
    </citation>
    <scope>NUCLEOTIDE SEQUENCE [LARGE SCALE GENOMIC DNA]</scope>
    <source>
        <strain evidence="22 23">CECT 8899</strain>
    </source>
</reference>
<dbReference type="UniPathway" id="UPA00655">
    <property type="reaction ID" value="UER00711"/>
</dbReference>
<sequence>MFDKILIANRGEIALRVVRACREMGIASVAVHSTADADAMHVRMADEAICIGPPSSAQSYLSFPAIISACEITGAQAIHPGYGFLSENAAFVQAVEDHDLTFIGPTAEHIRIMGDKITAKDTMKALGVPCVPGSDGGVPTLAEARRVAAEIGYPVIIKATAGGGGRGMKVAQSANDIESAFQNARSEAKAAFGNDEVYIEKYLTTPRHIEIQVFGDGKGKAVHLGERDCSLQRRHQKVLEEAPGPAITPELRERIGKVCADAVAKINYIGAGTIEFLFENDEFYFIEMNTRLQVEHPVTEGIFGVDLVREQIRVAAGQEMSFTQDDLQINGHAIEVRINAEKLPNFSPCPGKITQYHAPGGLGVRMDSALYDGYRIPPYYDSLIAKLIVHGRDRPEALARLARALGELILDGVDTTIPLFHELLNDPDVLAGDYNIHWLEKWLETHF</sequence>
<keyword evidence="13 19" id="KW-0443">Lipid metabolism</keyword>
<keyword evidence="6 19" id="KW-0444">Lipid biosynthesis</keyword>
<dbReference type="GO" id="GO:0004075">
    <property type="term" value="F:biotin carboxylase activity"/>
    <property type="evidence" value="ECO:0007669"/>
    <property type="project" value="UniProtKB-EC"/>
</dbReference>
<evidence type="ECO:0000256" key="10">
    <source>
        <dbReference type="ARBA" id="ARBA00022832"/>
    </source>
</evidence>
<dbReference type="NCBIfam" id="NF006367">
    <property type="entry name" value="PRK08591.1"/>
    <property type="match status" value="1"/>
</dbReference>
<dbReference type="InterPro" id="IPR011764">
    <property type="entry name" value="Biotin_carboxylation_dom"/>
</dbReference>
<dbReference type="InterPro" id="IPR011054">
    <property type="entry name" value="Rudment_hybrid_motif"/>
</dbReference>
<organism evidence="22 23">
    <name type="scientific">Flavimaricola marinus</name>
    <dbReference type="NCBI Taxonomy" id="1819565"/>
    <lineage>
        <taxon>Bacteria</taxon>
        <taxon>Pseudomonadati</taxon>
        <taxon>Pseudomonadota</taxon>
        <taxon>Alphaproteobacteria</taxon>
        <taxon>Rhodobacterales</taxon>
        <taxon>Paracoccaceae</taxon>
        <taxon>Flavimaricola</taxon>
    </lineage>
</organism>
<evidence type="ECO:0000256" key="9">
    <source>
        <dbReference type="ARBA" id="ARBA00022741"/>
    </source>
</evidence>
<dbReference type="Pfam" id="PF00289">
    <property type="entry name" value="Biotin_carb_N"/>
    <property type="match status" value="1"/>
</dbReference>